<accession>H0HYW3</accession>
<evidence type="ECO:0000313" key="3">
    <source>
        <dbReference type="Proteomes" id="UP000003250"/>
    </source>
</evidence>
<proteinExistence type="predicted"/>
<keyword evidence="1" id="KW-0812">Transmembrane</keyword>
<protein>
    <submittedName>
        <fullName evidence="2">Uncharacterized protein</fullName>
    </submittedName>
</protein>
<organism evidence="2 3">
    <name type="scientific">Mesorhizobium alhagi CCNWXJ12-2</name>
    <dbReference type="NCBI Taxonomy" id="1107882"/>
    <lineage>
        <taxon>Bacteria</taxon>
        <taxon>Pseudomonadati</taxon>
        <taxon>Pseudomonadota</taxon>
        <taxon>Alphaproteobacteria</taxon>
        <taxon>Hyphomicrobiales</taxon>
        <taxon>Phyllobacteriaceae</taxon>
        <taxon>Allomesorhizobium</taxon>
    </lineage>
</organism>
<evidence type="ECO:0000313" key="2">
    <source>
        <dbReference type="EMBL" id="EHK54088.1"/>
    </source>
</evidence>
<sequence>MSMNTLDNRATYLVVVAGIFLVVIVGSYALLVDPDALNPSR</sequence>
<dbReference type="EMBL" id="AHAM01000235">
    <property type="protein sequence ID" value="EHK54088.1"/>
    <property type="molecule type" value="Genomic_DNA"/>
</dbReference>
<gene>
    <name evidence="2" type="ORF">MAXJ12_26988</name>
</gene>
<dbReference type="Proteomes" id="UP000003250">
    <property type="component" value="Unassembled WGS sequence"/>
</dbReference>
<evidence type="ECO:0000256" key="1">
    <source>
        <dbReference type="SAM" id="Phobius"/>
    </source>
</evidence>
<feature type="transmembrane region" description="Helical" evidence="1">
    <location>
        <begin position="12"/>
        <end position="31"/>
    </location>
</feature>
<keyword evidence="3" id="KW-1185">Reference proteome</keyword>
<keyword evidence="1" id="KW-1133">Transmembrane helix</keyword>
<dbReference type="AlphaFoldDB" id="H0HYW3"/>
<keyword evidence="1" id="KW-0472">Membrane</keyword>
<name>H0HYW3_9HYPH</name>
<reference evidence="2 3" key="1">
    <citation type="journal article" date="2012" name="J. Bacteriol.">
        <title>Draft Genome Sequence of Mesorhizobium alhagi CCNWXJ12-2T, a Novel Salt-Resistant Species Isolated from the Desert of Northwestern China.</title>
        <authorList>
            <person name="Zhou M."/>
            <person name="Chen W."/>
            <person name="Chen H."/>
            <person name="Wei G."/>
        </authorList>
    </citation>
    <scope>NUCLEOTIDE SEQUENCE [LARGE SCALE GENOMIC DNA]</scope>
    <source>
        <strain evidence="2 3">CCNWXJ12-2</strain>
    </source>
</reference>